<dbReference type="OrthoDB" id="2173679at2759"/>
<organism evidence="2 3">
    <name type="scientific">Blyttiomyces helicus</name>
    <dbReference type="NCBI Taxonomy" id="388810"/>
    <lineage>
        <taxon>Eukaryota</taxon>
        <taxon>Fungi</taxon>
        <taxon>Fungi incertae sedis</taxon>
        <taxon>Chytridiomycota</taxon>
        <taxon>Chytridiomycota incertae sedis</taxon>
        <taxon>Chytridiomycetes</taxon>
        <taxon>Chytridiomycetes incertae sedis</taxon>
        <taxon>Blyttiomyces</taxon>
    </lineage>
</organism>
<name>A0A4V1ISS5_9FUNG</name>
<keyword evidence="1" id="KW-1133">Transmembrane helix</keyword>
<sequence>MSDIKSTKVAILHDNPPLPGKKYLLASMISPESRQKHDTYGFKIHDVCETEEEGRKLSMAYQALDPDFDIFVGTVGKWSPWVFNPFEVSNVEYANSQLTGLIQSHRNKQAEMDKNWDKEFREIKQKHAKDLEYSKTEEGKAALVSASENERQHAVAVWFKIQQLEALIKKRTEELRQQRDTFLSDLYTDLEREEAQNITLPVTEPIDMQYQLMSNLTEWKIYFNLFFIVEILCKIIYIMFTF</sequence>
<dbReference type="AlphaFoldDB" id="A0A4V1ISS5"/>
<keyword evidence="3" id="KW-1185">Reference proteome</keyword>
<protein>
    <submittedName>
        <fullName evidence="2">Uncharacterized protein</fullName>
    </submittedName>
</protein>
<evidence type="ECO:0000313" key="2">
    <source>
        <dbReference type="EMBL" id="RKO94577.1"/>
    </source>
</evidence>
<dbReference type="Proteomes" id="UP000269721">
    <property type="component" value="Unassembled WGS sequence"/>
</dbReference>
<keyword evidence="1" id="KW-0472">Membrane</keyword>
<accession>A0A4V1ISS5</accession>
<gene>
    <name evidence="2" type="ORF">BDK51DRAFT_38786</name>
</gene>
<dbReference type="Pfam" id="PF19150">
    <property type="entry name" value="DUF5832"/>
    <property type="match status" value="1"/>
</dbReference>
<reference evidence="3" key="1">
    <citation type="journal article" date="2018" name="Nat. Microbiol.">
        <title>Leveraging single-cell genomics to expand the fungal tree of life.</title>
        <authorList>
            <person name="Ahrendt S.R."/>
            <person name="Quandt C.A."/>
            <person name="Ciobanu D."/>
            <person name="Clum A."/>
            <person name="Salamov A."/>
            <person name="Andreopoulos B."/>
            <person name="Cheng J.F."/>
            <person name="Woyke T."/>
            <person name="Pelin A."/>
            <person name="Henrissat B."/>
            <person name="Reynolds N.K."/>
            <person name="Benny G.L."/>
            <person name="Smith M.E."/>
            <person name="James T.Y."/>
            <person name="Grigoriev I.V."/>
        </authorList>
    </citation>
    <scope>NUCLEOTIDE SEQUENCE [LARGE SCALE GENOMIC DNA]</scope>
</reference>
<keyword evidence="1" id="KW-0812">Transmembrane</keyword>
<dbReference type="EMBL" id="KZ993861">
    <property type="protein sequence ID" value="RKO94577.1"/>
    <property type="molecule type" value="Genomic_DNA"/>
</dbReference>
<dbReference type="InterPro" id="IPR043872">
    <property type="entry name" value="DUF5832"/>
</dbReference>
<evidence type="ECO:0000313" key="3">
    <source>
        <dbReference type="Proteomes" id="UP000269721"/>
    </source>
</evidence>
<feature type="transmembrane region" description="Helical" evidence="1">
    <location>
        <begin position="221"/>
        <end position="240"/>
    </location>
</feature>
<proteinExistence type="predicted"/>
<evidence type="ECO:0000256" key="1">
    <source>
        <dbReference type="SAM" id="Phobius"/>
    </source>
</evidence>